<comment type="caution">
    <text evidence="1">The sequence shown here is derived from an EMBL/GenBank/DDBJ whole genome shotgun (WGS) entry which is preliminary data.</text>
</comment>
<dbReference type="RefSeq" id="WP_345216921.1">
    <property type="nucleotide sequence ID" value="NZ_BAABGN010000012.1"/>
</dbReference>
<sequence>MIEHRSLGDSPAVGLMMYPDAGRWYERPAPRFDAEQRYVDNPGARPIRVYDTVDIRFMQEDLFAKLALWSRGQS</sequence>
<organism evidence="1 2">
    <name type="scientific">Georgenia halophila</name>
    <dbReference type="NCBI Taxonomy" id="620889"/>
    <lineage>
        <taxon>Bacteria</taxon>
        <taxon>Bacillati</taxon>
        <taxon>Actinomycetota</taxon>
        <taxon>Actinomycetes</taxon>
        <taxon>Micrococcales</taxon>
        <taxon>Bogoriellaceae</taxon>
        <taxon>Georgenia</taxon>
    </lineage>
</organism>
<protein>
    <submittedName>
        <fullName evidence="1">Uncharacterized protein</fullName>
    </submittedName>
</protein>
<accession>A0ABP8LES7</accession>
<dbReference type="Proteomes" id="UP001500622">
    <property type="component" value="Unassembled WGS sequence"/>
</dbReference>
<dbReference type="EMBL" id="BAABGN010000012">
    <property type="protein sequence ID" value="GAA4427836.1"/>
    <property type="molecule type" value="Genomic_DNA"/>
</dbReference>
<keyword evidence="2" id="KW-1185">Reference proteome</keyword>
<name>A0ABP8LES7_9MICO</name>
<evidence type="ECO:0000313" key="2">
    <source>
        <dbReference type="Proteomes" id="UP001500622"/>
    </source>
</evidence>
<proteinExistence type="predicted"/>
<gene>
    <name evidence="1" type="ORF">GCM10023169_28260</name>
</gene>
<reference evidence="2" key="1">
    <citation type="journal article" date="2019" name="Int. J. Syst. Evol. Microbiol.">
        <title>The Global Catalogue of Microorganisms (GCM) 10K type strain sequencing project: providing services to taxonomists for standard genome sequencing and annotation.</title>
        <authorList>
            <consortium name="The Broad Institute Genomics Platform"/>
            <consortium name="The Broad Institute Genome Sequencing Center for Infectious Disease"/>
            <person name="Wu L."/>
            <person name="Ma J."/>
        </authorList>
    </citation>
    <scope>NUCLEOTIDE SEQUENCE [LARGE SCALE GENOMIC DNA]</scope>
    <source>
        <strain evidence="2">JCM 17810</strain>
    </source>
</reference>
<evidence type="ECO:0000313" key="1">
    <source>
        <dbReference type="EMBL" id="GAA4427836.1"/>
    </source>
</evidence>